<dbReference type="InterPro" id="IPR016055">
    <property type="entry name" value="A-D-PHexomutase_a/b/a-I/II/III"/>
</dbReference>
<dbReference type="Gene3D" id="3.40.120.10">
    <property type="entry name" value="Alpha-D-Glucose-1,6-Bisphosphate, subunit A, domain 3"/>
    <property type="match status" value="3"/>
</dbReference>
<feature type="domain" description="Alpha-D-phosphohexomutase C-terminal" evidence="8">
    <location>
        <begin position="403"/>
        <end position="450"/>
    </location>
</feature>
<keyword evidence="6" id="KW-0413">Isomerase</keyword>
<dbReference type="Pfam" id="PF00408">
    <property type="entry name" value="PGM_PMM_IV"/>
    <property type="match status" value="1"/>
</dbReference>
<dbReference type="GO" id="GO:0005829">
    <property type="term" value="C:cytosol"/>
    <property type="evidence" value="ECO:0007669"/>
    <property type="project" value="TreeGrafter"/>
</dbReference>
<protein>
    <submittedName>
        <fullName evidence="12">Phosphomannomutase</fullName>
    </submittedName>
</protein>
<dbReference type="RefSeq" id="WP_104069447.1">
    <property type="nucleotide sequence ID" value="NZ_PRDS01000002.1"/>
</dbReference>
<keyword evidence="3" id="KW-0597">Phosphoprotein</keyword>
<dbReference type="GO" id="GO:0000287">
    <property type="term" value="F:magnesium ion binding"/>
    <property type="evidence" value="ECO:0007669"/>
    <property type="project" value="InterPro"/>
</dbReference>
<proteinExistence type="inferred from homology"/>
<feature type="domain" description="Alpha-D-phosphohexomutase alpha/beta/alpha" evidence="10">
    <location>
        <begin position="145"/>
        <end position="242"/>
    </location>
</feature>
<feature type="domain" description="Alpha-D-phosphohexomutase alpha/beta/alpha" evidence="9">
    <location>
        <begin position="4"/>
        <end position="125"/>
    </location>
</feature>
<dbReference type="Proteomes" id="UP000239736">
    <property type="component" value="Unassembled WGS sequence"/>
</dbReference>
<dbReference type="GO" id="GO:0004615">
    <property type="term" value="F:phosphomannomutase activity"/>
    <property type="evidence" value="ECO:0007669"/>
    <property type="project" value="TreeGrafter"/>
</dbReference>
<organism evidence="12 13">
    <name type="scientific">Albidovulum inexpectatum</name>
    <dbReference type="NCBI Taxonomy" id="196587"/>
    <lineage>
        <taxon>Bacteria</taxon>
        <taxon>Pseudomonadati</taxon>
        <taxon>Pseudomonadota</taxon>
        <taxon>Alphaproteobacteria</taxon>
        <taxon>Rhodobacterales</taxon>
        <taxon>Paracoccaceae</taxon>
        <taxon>Albidovulum</taxon>
    </lineage>
</organism>
<evidence type="ECO:0000259" key="8">
    <source>
        <dbReference type="Pfam" id="PF00408"/>
    </source>
</evidence>
<comment type="caution">
    <text evidence="12">The sequence shown here is derived from an EMBL/GenBank/DDBJ whole genome shotgun (WGS) entry which is preliminary data.</text>
</comment>
<dbReference type="SUPFAM" id="SSF53738">
    <property type="entry name" value="Phosphoglucomutase, first 3 domains"/>
    <property type="match status" value="3"/>
</dbReference>
<dbReference type="Pfam" id="PF02879">
    <property type="entry name" value="PGM_PMM_II"/>
    <property type="match status" value="1"/>
</dbReference>
<comment type="similarity">
    <text evidence="2 7">Belongs to the phosphohexose mutase family.</text>
</comment>
<keyword evidence="13" id="KW-1185">Reference proteome</keyword>
<dbReference type="Pfam" id="PF02880">
    <property type="entry name" value="PGM_PMM_III"/>
    <property type="match status" value="1"/>
</dbReference>
<accession>A0A2S5JK23</accession>
<dbReference type="GO" id="GO:0006048">
    <property type="term" value="P:UDP-N-acetylglucosamine biosynthetic process"/>
    <property type="evidence" value="ECO:0007669"/>
    <property type="project" value="TreeGrafter"/>
</dbReference>
<gene>
    <name evidence="12" type="ORF">LV82_00814</name>
</gene>
<dbReference type="SUPFAM" id="SSF55957">
    <property type="entry name" value="Phosphoglucomutase, C-terminal domain"/>
    <property type="match status" value="1"/>
</dbReference>
<dbReference type="OrthoDB" id="9803322at2"/>
<evidence type="ECO:0000259" key="11">
    <source>
        <dbReference type="Pfam" id="PF02880"/>
    </source>
</evidence>
<dbReference type="AlphaFoldDB" id="A0A2S5JK23"/>
<evidence type="ECO:0000313" key="13">
    <source>
        <dbReference type="Proteomes" id="UP000239736"/>
    </source>
</evidence>
<dbReference type="InterPro" id="IPR005843">
    <property type="entry name" value="A-D-PHexomutase_C"/>
</dbReference>
<dbReference type="PANTHER" id="PTHR42946">
    <property type="entry name" value="PHOSPHOHEXOSE MUTASE"/>
    <property type="match status" value="1"/>
</dbReference>
<dbReference type="InterPro" id="IPR050060">
    <property type="entry name" value="Phosphoglucosamine_mutase"/>
</dbReference>
<keyword evidence="5 7" id="KW-0460">Magnesium</keyword>
<dbReference type="GO" id="GO:0008966">
    <property type="term" value="F:phosphoglucosamine mutase activity"/>
    <property type="evidence" value="ECO:0007669"/>
    <property type="project" value="TreeGrafter"/>
</dbReference>
<dbReference type="PROSITE" id="PS00710">
    <property type="entry name" value="PGM_PMM"/>
    <property type="match status" value="1"/>
</dbReference>
<evidence type="ECO:0000259" key="10">
    <source>
        <dbReference type="Pfam" id="PF02879"/>
    </source>
</evidence>
<evidence type="ECO:0000259" key="9">
    <source>
        <dbReference type="Pfam" id="PF02878"/>
    </source>
</evidence>
<evidence type="ECO:0000256" key="2">
    <source>
        <dbReference type="ARBA" id="ARBA00010231"/>
    </source>
</evidence>
<reference evidence="12 13" key="1">
    <citation type="submission" date="2018-01" db="EMBL/GenBank/DDBJ databases">
        <title>Genomic Encyclopedia of Archaeal and Bacterial Type Strains, Phase II (KMG-II): from individual species to whole genera.</title>
        <authorList>
            <person name="Goeker M."/>
        </authorList>
    </citation>
    <scope>NUCLEOTIDE SEQUENCE [LARGE SCALE GENOMIC DNA]</scope>
    <source>
        <strain evidence="12 13">DSM 12048</strain>
    </source>
</reference>
<dbReference type="InterPro" id="IPR005845">
    <property type="entry name" value="A-D-PHexomutase_a/b/a-II"/>
</dbReference>
<dbReference type="EMBL" id="PRDS01000002">
    <property type="protein sequence ID" value="PPB81605.1"/>
    <property type="molecule type" value="Genomic_DNA"/>
</dbReference>
<dbReference type="Gene3D" id="3.30.310.50">
    <property type="entry name" value="Alpha-D-phosphohexomutase, C-terminal domain"/>
    <property type="match status" value="1"/>
</dbReference>
<keyword evidence="4 7" id="KW-0479">Metal-binding</keyword>
<dbReference type="CDD" id="cd03088">
    <property type="entry name" value="ManB"/>
    <property type="match status" value="1"/>
</dbReference>
<feature type="domain" description="Alpha-D-phosphohexomutase alpha/beta/alpha" evidence="11">
    <location>
        <begin position="253"/>
        <end position="361"/>
    </location>
</feature>
<evidence type="ECO:0000256" key="6">
    <source>
        <dbReference type="ARBA" id="ARBA00023235"/>
    </source>
</evidence>
<evidence type="ECO:0000256" key="5">
    <source>
        <dbReference type="ARBA" id="ARBA00022842"/>
    </source>
</evidence>
<name>A0A2S5JK23_9RHOB</name>
<sequence>MAPRFGTSGLRGLVEELTDGLVADHVRAFLSVTRHSGELLIGRDLRPSSARIAEAVISAAAECGLRTFDCGVLPTPALAMAAMQRDAPAIMVTGSHIPADRNGLKFYTPEGEITKQQEKAIVAALSGPTPAPRACATPMPAAARAYIDRHVDFLPDQALAGLTIGVWQHSSVARDLLPELLRRLGARVIELDRSQEFVPVDTEAVDTDTRRRLQDWVRDLDLDAIVSTDGDADRPLVANETGRVVPGDILGLLTAAELGADTVVTPVSSNTAIERCGLFARVIRTRIGSPHVIAGMKQAMADPAARVAGFEANGGFLLGFSAKGRVPLSPLLTRDAMLPILAILARAARHGTDLSDLLAGLPGRRTAADRLQEIPTEQSASLVAALDSGSDLRARLLAGLGAEDRIDRTDGLRISLTDGAIVHLRPSGNAPELRVYVEADDQQQADELLALMLNRVRNLL</sequence>
<evidence type="ECO:0000256" key="3">
    <source>
        <dbReference type="ARBA" id="ARBA00022553"/>
    </source>
</evidence>
<dbReference type="PANTHER" id="PTHR42946:SF1">
    <property type="entry name" value="PHOSPHOGLUCOMUTASE (ALPHA-D-GLUCOSE-1,6-BISPHOSPHATE-DEPENDENT)"/>
    <property type="match status" value="1"/>
</dbReference>
<evidence type="ECO:0000313" key="12">
    <source>
        <dbReference type="EMBL" id="PPB81605.1"/>
    </source>
</evidence>
<dbReference type="InterPro" id="IPR005846">
    <property type="entry name" value="A-D-PHexomutase_a/b/a-III"/>
</dbReference>
<evidence type="ECO:0000256" key="4">
    <source>
        <dbReference type="ARBA" id="ARBA00022723"/>
    </source>
</evidence>
<dbReference type="InterPro" id="IPR016066">
    <property type="entry name" value="A-D-PHexomutase_CS"/>
</dbReference>
<dbReference type="GO" id="GO:0009252">
    <property type="term" value="P:peptidoglycan biosynthetic process"/>
    <property type="evidence" value="ECO:0007669"/>
    <property type="project" value="TreeGrafter"/>
</dbReference>
<comment type="cofactor">
    <cofactor evidence="1">
        <name>Mg(2+)</name>
        <dbReference type="ChEBI" id="CHEBI:18420"/>
    </cofactor>
</comment>
<dbReference type="InterPro" id="IPR005844">
    <property type="entry name" value="A-D-PHexomutase_a/b/a-I"/>
</dbReference>
<evidence type="ECO:0000256" key="7">
    <source>
        <dbReference type="RuleBase" id="RU004326"/>
    </source>
</evidence>
<dbReference type="InterPro" id="IPR036900">
    <property type="entry name" value="A-D-PHexomutase_C_sf"/>
</dbReference>
<dbReference type="GO" id="GO:0005975">
    <property type="term" value="P:carbohydrate metabolic process"/>
    <property type="evidence" value="ECO:0007669"/>
    <property type="project" value="InterPro"/>
</dbReference>
<dbReference type="Pfam" id="PF02878">
    <property type="entry name" value="PGM_PMM_I"/>
    <property type="match status" value="1"/>
</dbReference>
<evidence type="ECO:0000256" key="1">
    <source>
        <dbReference type="ARBA" id="ARBA00001946"/>
    </source>
</evidence>